<dbReference type="EMBL" id="JAUIRO010000001">
    <property type="protein sequence ID" value="KAK0735001.1"/>
    <property type="molecule type" value="Genomic_DNA"/>
</dbReference>
<protein>
    <submittedName>
        <fullName evidence="1">Uncharacterized protein</fullName>
    </submittedName>
</protein>
<name>A0AA40BIT6_9PEZI</name>
<keyword evidence="2" id="KW-1185">Reference proteome</keyword>
<accession>A0AA40BIT6</accession>
<reference evidence="1" key="1">
    <citation type="submission" date="2023-06" db="EMBL/GenBank/DDBJ databases">
        <title>Genome-scale phylogeny and comparative genomics of the fungal order Sordariales.</title>
        <authorList>
            <consortium name="Lawrence Berkeley National Laboratory"/>
            <person name="Hensen N."/>
            <person name="Bonometti L."/>
            <person name="Westerberg I."/>
            <person name="Brannstrom I.O."/>
            <person name="Guillou S."/>
            <person name="Cros-Aarteil S."/>
            <person name="Calhoun S."/>
            <person name="Haridas S."/>
            <person name="Kuo A."/>
            <person name="Mondo S."/>
            <person name="Pangilinan J."/>
            <person name="Riley R."/>
            <person name="LaButti K."/>
            <person name="Andreopoulos B."/>
            <person name="Lipzen A."/>
            <person name="Chen C."/>
            <person name="Yanf M."/>
            <person name="Daum C."/>
            <person name="Ng V."/>
            <person name="Clum A."/>
            <person name="Steindorff A."/>
            <person name="Ohm R."/>
            <person name="Martin F."/>
            <person name="Silar P."/>
            <person name="Natvig D."/>
            <person name="Lalanne C."/>
            <person name="Gautier V."/>
            <person name="Ament-velasquez S.L."/>
            <person name="Kruys A."/>
            <person name="Hutchinson M.I."/>
            <person name="Powell A.J."/>
            <person name="Barry K."/>
            <person name="Miller A.N."/>
            <person name="Grigoriev I.V."/>
            <person name="Debuchy R."/>
            <person name="Gladieux P."/>
            <person name="Thoren M.H."/>
            <person name="Johannesson H."/>
        </authorList>
    </citation>
    <scope>NUCLEOTIDE SEQUENCE</scope>
    <source>
        <strain evidence="1">SMH2392-1A</strain>
    </source>
</reference>
<dbReference type="GeneID" id="85324350"/>
<gene>
    <name evidence="1" type="ORF">B0T26DRAFT_690399</name>
</gene>
<organism evidence="1 2">
    <name type="scientific">Lasiosphaeria miniovina</name>
    <dbReference type="NCBI Taxonomy" id="1954250"/>
    <lineage>
        <taxon>Eukaryota</taxon>
        <taxon>Fungi</taxon>
        <taxon>Dikarya</taxon>
        <taxon>Ascomycota</taxon>
        <taxon>Pezizomycotina</taxon>
        <taxon>Sordariomycetes</taxon>
        <taxon>Sordariomycetidae</taxon>
        <taxon>Sordariales</taxon>
        <taxon>Lasiosphaeriaceae</taxon>
        <taxon>Lasiosphaeria</taxon>
    </lineage>
</organism>
<evidence type="ECO:0000313" key="2">
    <source>
        <dbReference type="Proteomes" id="UP001172101"/>
    </source>
</evidence>
<evidence type="ECO:0000313" key="1">
    <source>
        <dbReference type="EMBL" id="KAK0735001.1"/>
    </source>
</evidence>
<sequence>MLHERERRNPIQWWNQHRARLSRCMAAAATLSNDRVAAMIFPSLSWWVSYSYMRGVWPTEAVPWGREQWKTDR</sequence>
<dbReference type="Proteomes" id="UP001172101">
    <property type="component" value="Unassembled WGS sequence"/>
</dbReference>
<proteinExistence type="predicted"/>
<comment type="caution">
    <text evidence="1">The sequence shown here is derived from an EMBL/GenBank/DDBJ whole genome shotgun (WGS) entry which is preliminary data.</text>
</comment>
<dbReference type="RefSeq" id="XP_060303878.1">
    <property type="nucleotide sequence ID" value="XM_060441080.1"/>
</dbReference>
<dbReference type="AlphaFoldDB" id="A0AA40BIT6"/>